<dbReference type="AlphaFoldDB" id="A0A5A7RHD9"/>
<feature type="region of interest" description="Disordered" evidence="1">
    <location>
        <begin position="1"/>
        <end position="46"/>
    </location>
</feature>
<protein>
    <submittedName>
        <fullName evidence="2">Pathogen and circadian controlled 1</fullName>
    </submittedName>
</protein>
<evidence type="ECO:0000313" key="2">
    <source>
        <dbReference type="EMBL" id="GER56637.1"/>
    </source>
</evidence>
<comment type="caution">
    <text evidence="2">The sequence shown here is derived from an EMBL/GenBank/DDBJ whole genome shotgun (WGS) entry which is preliminary data.</text>
</comment>
<name>A0A5A7RHD9_STRAF</name>
<reference evidence="3" key="1">
    <citation type="journal article" date="2019" name="Curr. Biol.">
        <title>Genome Sequence of Striga asiatica Provides Insight into the Evolution of Plant Parasitism.</title>
        <authorList>
            <person name="Yoshida S."/>
            <person name="Kim S."/>
            <person name="Wafula E.K."/>
            <person name="Tanskanen J."/>
            <person name="Kim Y.M."/>
            <person name="Honaas L."/>
            <person name="Yang Z."/>
            <person name="Spallek T."/>
            <person name="Conn C.E."/>
            <person name="Ichihashi Y."/>
            <person name="Cheong K."/>
            <person name="Cui S."/>
            <person name="Der J.P."/>
            <person name="Gundlach H."/>
            <person name="Jiao Y."/>
            <person name="Hori C."/>
            <person name="Ishida J.K."/>
            <person name="Kasahara H."/>
            <person name="Kiba T."/>
            <person name="Kim M.S."/>
            <person name="Koo N."/>
            <person name="Laohavisit A."/>
            <person name="Lee Y.H."/>
            <person name="Lumba S."/>
            <person name="McCourt P."/>
            <person name="Mortimer J.C."/>
            <person name="Mutuku J.M."/>
            <person name="Nomura T."/>
            <person name="Sasaki-Sekimoto Y."/>
            <person name="Seto Y."/>
            <person name="Wang Y."/>
            <person name="Wakatake T."/>
            <person name="Sakakibara H."/>
            <person name="Demura T."/>
            <person name="Yamaguchi S."/>
            <person name="Yoneyama K."/>
            <person name="Manabe R.I."/>
            <person name="Nelson D.C."/>
            <person name="Schulman A.H."/>
            <person name="Timko M.P."/>
            <person name="dePamphilis C.W."/>
            <person name="Choi D."/>
            <person name="Shirasu K."/>
        </authorList>
    </citation>
    <scope>NUCLEOTIDE SEQUENCE [LARGE SCALE GENOMIC DNA]</scope>
    <source>
        <strain evidence="3">cv. UVA1</strain>
    </source>
</reference>
<keyword evidence="3" id="KW-1185">Reference proteome</keyword>
<organism evidence="2 3">
    <name type="scientific">Striga asiatica</name>
    <name type="common">Asiatic witchweed</name>
    <name type="synonym">Buchnera asiatica</name>
    <dbReference type="NCBI Taxonomy" id="4170"/>
    <lineage>
        <taxon>Eukaryota</taxon>
        <taxon>Viridiplantae</taxon>
        <taxon>Streptophyta</taxon>
        <taxon>Embryophyta</taxon>
        <taxon>Tracheophyta</taxon>
        <taxon>Spermatophyta</taxon>
        <taxon>Magnoliopsida</taxon>
        <taxon>eudicotyledons</taxon>
        <taxon>Gunneridae</taxon>
        <taxon>Pentapetalae</taxon>
        <taxon>asterids</taxon>
        <taxon>lamiids</taxon>
        <taxon>Lamiales</taxon>
        <taxon>Orobanchaceae</taxon>
        <taxon>Buchnereae</taxon>
        <taxon>Striga</taxon>
    </lineage>
</organism>
<dbReference type="EMBL" id="BKCP01012737">
    <property type="protein sequence ID" value="GER56637.1"/>
    <property type="molecule type" value="Genomic_DNA"/>
</dbReference>
<sequence length="102" mass="11535">MEREGEGEEAEEEDGGGHGGRRWNRKNKISKSSRRPEISNPIRDQLLGDHPCRVRRVSAGVEVDLDGVPHAGVGFPTSSFSLLLRRLLFFIVRVLRGFERRP</sequence>
<gene>
    <name evidence="2" type="ORF">STAS_34374</name>
</gene>
<dbReference type="Proteomes" id="UP000325081">
    <property type="component" value="Unassembled WGS sequence"/>
</dbReference>
<feature type="compositionally biased region" description="Acidic residues" evidence="1">
    <location>
        <begin position="1"/>
        <end position="14"/>
    </location>
</feature>
<accession>A0A5A7RHD9</accession>
<evidence type="ECO:0000256" key="1">
    <source>
        <dbReference type="SAM" id="MobiDB-lite"/>
    </source>
</evidence>
<evidence type="ECO:0000313" key="3">
    <source>
        <dbReference type="Proteomes" id="UP000325081"/>
    </source>
</evidence>
<proteinExistence type="predicted"/>
<feature type="compositionally biased region" description="Basic residues" evidence="1">
    <location>
        <begin position="19"/>
        <end position="33"/>
    </location>
</feature>